<dbReference type="OrthoDB" id="5847988at2759"/>
<dbReference type="OMA" id="AQLMTTK"/>
<protein>
    <submittedName>
        <fullName evidence="3">PMEI domain-containing protein</fullName>
    </submittedName>
</protein>
<reference evidence="3" key="1">
    <citation type="submission" date="2020-12" db="UniProtKB">
        <authorList>
            <consortium name="WormBaseParasite"/>
        </authorList>
    </citation>
    <scope>IDENTIFICATION</scope>
    <source>
        <strain evidence="3">MHco3</strain>
    </source>
</reference>
<evidence type="ECO:0000313" key="2">
    <source>
        <dbReference type="Proteomes" id="UP000025227"/>
    </source>
</evidence>
<feature type="compositionally biased region" description="Low complexity" evidence="1">
    <location>
        <begin position="168"/>
        <end position="179"/>
    </location>
</feature>
<evidence type="ECO:0000313" key="3">
    <source>
        <dbReference type="WBParaSite" id="HCON_00090280-00001"/>
    </source>
</evidence>
<name>A0A7I4YFP7_HAECO</name>
<feature type="region of interest" description="Disordered" evidence="1">
    <location>
        <begin position="158"/>
        <end position="188"/>
    </location>
</feature>
<dbReference type="AlphaFoldDB" id="A0A7I4YFP7"/>
<dbReference type="WBParaSite" id="HCON_00090280-00001">
    <property type="protein sequence ID" value="HCON_00090280-00001"/>
    <property type="gene ID" value="HCON_00090280"/>
</dbReference>
<evidence type="ECO:0000256" key="1">
    <source>
        <dbReference type="SAM" id="MobiDB-lite"/>
    </source>
</evidence>
<accession>A0A7I4YFP7</accession>
<organism evidence="2 3">
    <name type="scientific">Haemonchus contortus</name>
    <name type="common">Barber pole worm</name>
    <dbReference type="NCBI Taxonomy" id="6289"/>
    <lineage>
        <taxon>Eukaryota</taxon>
        <taxon>Metazoa</taxon>
        <taxon>Ecdysozoa</taxon>
        <taxon>Nematoda</taxon>
        <taxon>Chromadorea</taxon>
        <taxon>Rhabditida</taxon>
        <taxon>Rhabditina</taxon>
        <taxon>Rhabditomorpha</taxon>
        <taxon>Strongyloidea</taxon>
        <taxon>Trichostrongylidae</taxon>
        <taxon>Haemonchus</taxon>
    </lineage>
</organism>
<sequence>MTCSEAPPTANHLGHAHIADSGKLPSSSSSSQPFSVLLLLLLLLLLMDRKDIEDFLRRSNSICDQSAAELGSVNVRRMSLKEFTGLDNTKADITDLPVAAWKCSTSPSQLINSYSARRRSVLSTDLPPSPSKKLTIAKEESIDLPTAINRVSTLQSRFNEDSVGNEKTTTSTSCSSSSSVNEPTNRSRQKLLEESKRFAVAAKDFSQISFSSPETKWDAAVAEITDCADCLTTAAMDFTVTASVYHSQLVSTEVTQVLDALHKALEDAQESRSNQNDFLALKSMTRLQSTSNQLLHAVSTIVSSATT</sequence>
<keyword evidence="2" id="KW-1185">Reference proteome</keyword>
<dbReference type="Proteomes" id="UP000025227">
    <property type="component" value="Unplaced"/>
</dbReference>
<proteinExistence type="predicted"/>